<evidence type="ECO:0000256" key="8">
    <source>
        <dbReference type="ARBA" id="ARBA00031637"/>
    </source>
</evidence>
<dbReference type="Gene3D" id="1.50.10.10">
    <property type="match status" value="1"/>
</dbReference>
<dbReference type="InterPro" id="IPR018232">
    <property type="entry name" value="Glyco_hydro_37_CS"/>
</dbReference>
<proteinExistence type="inferred from homology"/>
<sequence>SQIYCQGKLLDMVQKAKIFEDGKHFVDMKLKFLPTVVLDNFEQFLIDYPNPTPVKIKEFVFDNFDPPGSELIDVVPADFSESPKFLERIHDANVREWASELHQLWKKLGKKVVDDVRDNPSQYSILYVPHPTIVPGGRFREFYYWDSYWTIRGLLVSGMTDTVKGMLLNFLALVERFGFVPNGGRIYYSQRSQPPFLIPMVKEYVDATGDTEFLR</sequence>
<organism evidence="9">
    <name type="scientific">Cyprideis torosa</name>
    <dbReference type="NCBI Taxonomy" id="163714"/>
    <lineage>
        <taxon>Eukaryota</taxon>
        <taxon>Metazoa</taxon>
        <taxon>Ecdysozoa</taxon>
        <taxon>Arthropoda</taxon>
        <taxon>Crustacea</taxon>
        <taxon>Oligostraca</taxon>
        <taxon>Ostracoda</taxon>
        <taxon>Podocopa</taxon>
        <taxon>Podocopida</taxon>
        <taxon>Cytherocopina</taxon>
        <taxon>Cytheroidea</taxon>
        <taxon>Cytherideidae</taxon>
        <taxon>Cyprideis</taxon>
    </lineage>
</organism>
<dbReference type="PANTHER" id="PTHR23403:SF1">
    <property type="entry name" value="TREHALASE"/>
    <property type="match status" value="1"/>
</dbReference>
<dbReference type="GO" id="GO:0005993">
    <property type="term" value="P:trehalose catabolic process"/>
    <property type="evidence" value="ECO:0007669"/>
    <property type="project" value="TreeGrafter"/>
</dbReference>
<dbReference type="InterPro" id="IPR012341">
    <property type="entry name" value="6hp_glycosidase-like_sf"/>
</dbReference>
<gene>
    <name evidence="9" type="ORF">CTOB1V02_LOCUS14630</name>
</gene>
<evidence type="ECO:0000256" key="5">
    <source>
        <dbReference type="ARBA" id="ARBA00022801"/>
    </source>
</evidence>
<name>A0A7R8WRI6_9CRUS</name>
<dbReference type="EC" id="3.2.1.28" evidence="3"/>
<comment type="catalytic activity">
    <reaction evidence="1">
        <text>alpha,alpha-trehalose + H2O = alpha-D-glucose + beta-D-glucose</text>
        <dbReference type="Rhea" id="RHEA:32675"/>
        <dbReference type="ChEBI" id="CHEBI:15377"/>
        <dbReference type="ChEBI" id="CHEBI:15903"/>
        <dbReference type="ChEBI" id="CHEBI:16551"/>
        <dbReference type="ChEBI" id="CHEBI:17925"/>
        <dbReference type="EC" id="3.2.1.28"/>
    </reaction>
</comment>
<dbReference type="InterPro" id="IPR008928">
    <property type="entry name" value="6-hairpin_glycosidase_sf"/>
</dbReference>
<evidence type="ECO:0000256" key="6">
    <source>
        <dbReference type="ARBA" id="ARBA00023295"/>
    </source>
</evidence>
<dbReference type="Pfam" id="PF01204">
    <property type="entry name" value="Trehalase"/>
    <property type="match status" value="1"/>
</dbReference>
<evidence type="ECO:0000313" key="9">
    <source>
        <dbReference type="EMBL" id="CAD7236815.1"/>
    </source>
</evidence>
<comment type="similarity">
    <text evidence="2">Belongs to the glycosyl hydrolase 37 family.</text>
</comment>
<evidence type="ECO:0000256" key="7">
    <source>
        <dbReference type="ARBA" id="ARBA00030473"/>
    </source>
</evidence>
<dbReference type="OrthoDB" id="3542292at2759"/>
<feature type="non-terminal residue" evidence="9">
    <location>
        <position position="1"/>
    </location>
</feature>
<keyword evidence="5" id="KW-0378">Hydrolase</keyword>
<dbReference type="AlphaFoldDB" id="A0A7R8WRI6"/>
<evidence type="ECO:0000256" key="1">
    <source>
        <dbReference type="ARBA" id="ARBA00001576"/>
    </source>
</evidence>
<evidence type="ECO:0000256" key="2">
    <source>
        <dbReference type="ARBA" id="ARBA00005615"/>
    </source>
</evidence>
<evidence type="ECO:0000256" key="3">
    <source>
        <dbReference type="ARBA" id="ARBA00012757"/>
    </source>
</evidence>
<keyword evidence="6" id="KW-0326">Glycosidase</keyword>
<dbReference type="GO" id="GO:0004555">
    <property type="term" value="F:alpha,alpha-trehalase activity"/>
    <property type="evidence" value="ECO:0007669"/>
    <property type="project" value="UniProtKB-EC"/>
</dbReference>
<protein>
    <recommendedName>
        <fullName evidence="4">Trehalase</fullName>
        <ecNumber evidence="3">3.2.1.28</ecNumber>
    </recommendedName>
    <alternativeName>
        <fullName evidence="7">Alpha,alpha-trehalase</fullName>
    </alternativeName>
    <alternativeName>
        <fullName evidence="8">Alpha,alpha-trehalose glucohydrolase</fullName>
    </alternativeName>
</protein>
<dbReference type="InterPro" id="IPR001661">
    <property type="entry name" value="Glyco_hydro_37"/>
</dbReference>
<dbReference type="EMBL" id="OB682108">
    <property type="protein sequence ID" value="CAD7236815.1"/>
    <property type="molecule type" value="Genomic_DNA"/>
</dbReference>
<reference evidence="9" key="1">
    <citation type="submission" date="2020-11" db="EMBL/GenBank/DDBJ databases">
        <authorList>
            <person name="Tran Van P."/>
        </authorList>
    </citation>
    <scope>NUCLEOTIDE SEQUENCE</scope>
</reference>
<dbReference type="PROSITE" id="PS00927">
    <property type="entry name" value="TREHALASE_1"/>
    <property type="match status" value="1"/>
</dbReference>
<dbReference type="SUPFAM" id="SSF48208">
    <property type="entry name" value="Six-hairpin glycosidases"/>
    <property type="match status" value="1"/>
</dbReference>
<dbReference type="PANTHER" id="PTHR23403">
    <property type="entry name" value="TREHALASE"/>
    <property type="match status" value="1"/>
</dbReference>
<evidence type="ECO:0000256" key="4">
    <source>
        <dbReference type="ARBA" id="ARBA00019905"/>
    </source>
</evidence>
<accession>A0A7R8WRI6</accession>